<dbReference type="RefSeq" id="WP_185788337.1">
    <property type="nucleotide sequence ID" value="NZ_JACLCP010000001.1"/>
</dbReference>
<evidence type="ECO:0000259" key="2">
    <source>
        <dbReference type="Pfam" id="PF18962"/>
    </source>
</evidence>
<accession>A0A842ISD7</accession>
<comment type="caution">
    <text evidence="3">The sequence shown here is derived from an EMBL/GenBank/DDBJ whole genome shotgun (WGS) entry which is preliminary data.</text>
</comment>
<proteinExistence type="predicted"/>
<organism evidence="3 4">
    <name type="scientific">Winogradskyella flava</name>
    <dbReference type="NCBI Taxonomy" id="1884876"/>
    <lineage>
        <taxon>Bacteria</taxon>
        <taxon>Pseudomonadati</taxon>
        <taxon>Bacteroidota</taxon>
        <taxon>Flavobacteriia</taxon>
        <taxon>Flavobacteriales</taxon>
        <taxon>Flavobacteriaceae</taxon>
        <taxon>Winogradskyella</taxon>
    </lineage>
</organism>
<evidence type="ECO:0000313" key="3">
    <source>
        <dbReference type="EMBL" id="MBC2844683.1"/>
    </source>
</evidence>
<feature type="domain" description="Secretion system C-terminal sorting" evidence="2">
    <location>
        <begin position="198"/>
        <end position="267"/>
    </location>
</feature>
<keyword evidence="4" id="KW-1185">Reference proteome</keyword>
<protein>
    <submittedName>
        <fullName evidence="3">T9SS type A sorting domain-containing protein</fullName>
    </submittedName>
</protein>
<dbReference type="Pfam" id="PF18962">
    <property type="entry name" value="Por_Secre_tail"/>
    <property type="match status" value="1"/>
</dbReference>
<dbReference type="Proteomes" id="UP000533900">
    <property type="component" value="Unassembled WGS sequence"/>
</dbReference>
<dbReference type="NCBIfam" id="TIGR04183">
    <property type="entry name" value="Por_Secre_tail"/>
    <property type="match status" value="1"/>
</dbReference>
<name>A0A842ISD7_9FLAO</name>
<dbReference type="EMBL" id="JACLCP010000001">
    <property type="protein sequence ID" value="MBC2844683.1"/>
    <property type="molecule type" value="Genomic_DNA"/>
</dbReference>
<dbReference type="AlphaFoldDB" id="A0A842ISD7"/>
<reference evidence="3" key="1">
    <citation type="submission" date="2020-08" db="EMBL/GenBank/DDBJ databases">
        <title>Winogradskyella ouciana sp. nov., isolated from the hadal seawater of the Mariana Trench.</title>
        <authorList>
            <person name="He X."/>
        </authorList>
    </citation>
    <scope>NUCLEOTIDE SEQUENCE [LARGE SCALE GENOMIC DNA]</scope>
    <source>
        <strain evidence="3">KCTC 52348</strain>
    </source>
</reference>
<sequence length="269" mass="29009">MSALQVQAQNCPELWLEPGVYKLATCGLTTEFYMTIDGTSGELVWAEELAGDDATQLWTVIDHREPASSGYVEITADITPGPGAFTMIVDQSTYDGSGADPEIRVNVRPGLPVSDTNDANYGYDQFQRRKATGWSGAGNNALFAKPVGQGNLRYSVAPTAAGDQVLFQNGGTINDIRFILVEALSTEEFDASSVFISNPVKDELKIEGLNQSIKQISVYDLLGKQVINSNLVDDTTSANLDVSSLNSGLYIVKLEGENGQSLTKKIIKE</sequence>
<dbReference type="InterPro" id="IPR026444">
    <property type="entry name" value="Secre_tail"/>
</dbReference>
<gene>
    <name evidence="3" type="ORF">H7F21_06220</name>
</gene>
<keyword evidence="1" id="KW-0732">Signal</keyword>
<evidence type="ECO:0000256" key="1">
    <source>
        <dbReference type="ARBA" id="ARBA00022729"/>
    </source>
</evidence>
<evidence type="ECO:0000313" key="4">
    <source>
        <dbReference type="Proteomes" id="UP000533900"/>
    </source>
</evidence>